<organism evidence="1 2">
    <name type="scientific">Exophiala aquamarina CBS 119918</name>
    <dbReference type="NCBI Taxonomy" id="1182545"/>
    <lineage>
        <taxon>Eukaryota</taxon>
        <taxon>Fungi</taxon>
        <taxon>Dikarya</taxon>
        <taxon>Ascomycota</taxon>
        <taxon>Pezizomycotina</taxon>
        <taxon>Eurotiomycetes</taxon>
        <taxon>Chaetothyriomycetidae</taxon>
        <taxon>Chaetothyriales</taxon>
        <taxon>Herpotrichiellaceae</taxon>
        <taxon>Exophiala</taxon>
    </lineage>
</organism>
<sequence>MLEAWNHIRSRRNDAIDAKDMAIWLGHVENGHDVGTVPANINNRTAYQIRLRVVSTVVDRIRWEAKDVELAVLMTQSPQKQVPTDKMLPPGVINIGHKCETGLAMRLRERRKVRVN</sequence>
<keyword evidence="2" id="KW-1185">Reference proteome</keyword>
<accession>A0A072NU62</accession>
<dbReference type="EMBL" id="AMGV01000048">
    <property type="protein sequence ID" value="KEF50902.1"/>
    <property type="molecule type" value="Genomic_DNA"/>
</dbReference>
<protein>
    <submittedName>
        <fullName evidence="1">Uncharacterized protein</fullName>
    </submittedName>
</protein>
<reference evidence="1 2" key="1">
    <citation type="submission" date="2013-03" db="EMBL/GenBank/DDBJ databases">
        <title>The Genome Sequence of Exophiala aquamarina CBS 119918.</title>
        <authorList>
            <consortium name="The Broad Institute Genomics Platform"/>
            <person name="Cuomo C."/>
            <person name="de Hoog S."/>
            <person name="Gorbushina A."/>
            <person name="Walker B."/>
            <person name="Young S.K."/>
            <person name="Zeng Q."/>
            <person name="Gargeya S."/>
            <person name="Fitzgerald M."/>
            <person name="Haas B."/>
            <person name="Abouelleil A."/>
            <person name="Allen A.W."/>
            <person name="Alvarado L."/>
            <person name="Arachchi H.M."/>
            <person name="Berlin A.M."/>
            <person name="Chapman S.B."/>
            <person name="Gainer-Dewar J."/>
            <person name="Goldberg J."/>
            <person name="Griggs A."/>
            <person name="Gujja S."/>
            <person name="Hansen M."/>
            <person name="Howarth C."/>
            <person name="Imamovic A."/>
            <person name="Ireland A."/>
            <person name="Larimer J."/>
            <person name="McCowan C."/>
            <person name="Murphy C."/>
            <person name="Pearson M."/>
            <person name="Poon T.W."/>
            <person name="Priest M."/>
            <person name="Roberts A."/>
            <person name="Saif S."/>
            <person name="Shea T."/>
            <person name="Sisk P."/>
            <person name="Sykes S."/>
            <person name="Wortman J."/>
            <person name="Nusbaum C."/>
            <person name="Birren B."/>
        </authorList>
    </citation>
    <scope>NUCLEOTIDE SEQUENCE [LARGE SCALE GENOMIC DNA]</scope>
    <source>
        <strain evidence="1 2">CBS 119918</strain>
    </source>
</reference>
<dbReference type="Proteomes" id="UP000027920">
    <property type="component" value="Unassembled WGS sequence"/>
</dbReference>
<evidence type="ECO:0000313" key="2">
    <source>
        <dbReference type="Proteomes" id="UP000027920"/>
    </source>
</evidence>
<dbReference type="HOGENOM" id="CLU_2096877_0_0_1"/>
<dbReference type="RefSeq" id="XP_013253492.1">
    <property type="nucleotide sequence ID" value="XM_013398038.1"/>
</dbReference>
<name>A0A072NU62_9EURO</name>
<dbReference type="GeneID" id="25287942"/>
<evidence type="ECO:0000313" key="1">
    <source>
        <dbReference type="EMBL" id="KEF50902.1"/>
    </source>
</evidence>
<dbReference type="AlphaFoldDB" id="A0A072NU62"/>
<proteinExistence type="predicted"/>
<gene>
    <name evidence="1" type="ORF">A1O9_13051</name>
</gene>
<comment type="caution">
    <text evidence="1">The sequence shown here is derived from an EMBL/GenBank/DDBJ whole genome shotgun (WGS) entry which is preliminary data.</text>
</comment>
<dbReference type="VEuPathDB" id="FungiDB:A1O9_13051"/>